<dbReference type="AlphaFoldDB" id="A0A8J2WRB0"/>
<name>A0A8J2WRB0_9CRUS</name>
<dbReference type="InterPro" id="IPR013919">
    <property type="entry name" value="Pex16"/>
</dbReference>
<protein>
    <recommendedName>
        <fullName evidence="2 3">Peroxisomal membrane protein PEX16</fullName>
    </recommendedName>
</protein>
<proteinExistence type="inferred from homology"/>
<comment type="caution">
    <text evidence="4">The sequence shown here is derived from an EMBL/GenBank/DDBJ whole genome shotgun (WGS) entry which is preliminary data.</text>
</comment>
<dbReference type="PANTHER" id="PTHR13299">
    <property type="entry name" value="PEROXISOMAL MEMBRANE PROTEIN PEX16"/>
    <property type="match status" value="1"/>
</dbReference>
<dbReference type="PANTHER" id="PTHR13299:SF0">
    <property type="entry name" value="PEROXISOMAL MEMBRANE PROTEIN PEX16"/>
    <property type="match status" value="1"/>
</dbReference>
<keyword evidence="3" id="KW-0962">Peroxisome biogenesis</keyword>
<evidence type="ECO:0000256" key="3">
    <source>
        <dbReference type="RuleBase" id="RU365003"/>
    </source>
</evidence>
<dbReference type="OrthoDB" id="2021143at2759"/>
<dbReference type="Proteomes" id="UP000789390">
    <property type="component" value="Unassembled WGS sequence"/>
</dbReference>
<dbReference type="Pfam" id="PF08610">
    <property type="entry name" value="Pex16"/>
    <property type="match status" value="1"/>
</dbReference>
<evidence type="ECO:0000256" key="1">
    <source>
        <dbReference type="ARBA" id="ARBA00009505"/>
    </source>
</evidence>
<comment type="subcellular location">
    <subcellularLocation>
        <location evidence="3">Peroxisome membrane</location>
    </subcellularLocation>
</comment>
<evidence type="ECO:0000256" key="2">
    <source>
        <dbReference type="ARBA" id="ARBA00018577"/>
    </source>
</evidence>
<keyword evidence="5" id="KW-1185">Reference proteome</keyword>
<keyword evidence="3" id="KW-0576">Peroxisome</keyword>
<gene>
    <name evidence="4" type="ORF">DGAL_LOCUS11904</name>
</gene>
<organism evidence="4 5">
    <name type="scientific">Daphnia galeata</name>
    <dbReference type="NCBI Taxonomy" id="27404"/>
    <lineage>
        <taxon>Eukaryota</taxon>
        <taxon>Metazoa</taxon>
        <taxon>Ecdysozoa</taxon>
        <taxon>Arthropoda</taxon>
        <taxon>Crustacea</taxon>
        <taxon>Branchiopoda</taxon>
        <taxon>Diplostraca</taxon>
        <taxon>Cladocera</taxon>
        <taxon>Anomopoda</taxon>
        <taxon>Daphniidae</taxon>
        <taxon>Daphnia</taxon>
    </lineage>
</organism>
<sequence length="335" mass="38759">MSASKFSCFDSYRKWVIANPETLSQIETTGRFLSYLIAGRIKTSPVFSELIYSASNIIIFCNDQILLSVTQQQYIGTETKTILEKCRVLFTILEYIQVFLEITASKIWGSHGKWTAITIMQSIKFVWRIFIIMTQGNGLTTAHSIPPLSRKQLKPNKLSDWKSVSEERNKIFTFSLKSGRIIRQVNGSPQIHKRNWKLPVSHSFESNEEPKTKLEGFPLFGEVLYTLKPLCHLVAMSRFGTKSWIPTSLAFVTDILSISLLKSCPLSSKDAKEIQRRQLTLLMYLLRSPIYDRFSRNVILQILTLLRKIPLIGVLPHQILQYMLFWQNIYCYTWD</sequence>
<evidence type="ECO:0000313" key="4">
    <source>
        <dbReference type="EMBL" id="CAH0108513.1"/>
    </source>
</evidence>
<dbReference type="EMBL" id="CAKKLH010000285">
    <property type="protein sequence ID" value="CAH0108513.1"/>
    <property type="molecule type" value="Genomic_DNA"/>
</dbReference>
<evidence type="ECO:0000313" key="5">
    <source>
        <dbReference type="Proteomes" id="UP000789390"/>
    </source>
</evidence>
<comment type="similarity">
    <text evidence="1 3">Belongs to the peroxin-16 family.</text>
</comment>
<reference evidence="4" key="1">
    <citation type="submission" date="2021-11" db="EMBL/GenBank/DDBJ databases">
        <authorList>
            <person name="Schell T."/>
        </authorList>
    </citation>
    <scope>NUCLEOTIDE SEQUENCE</scope>
    <source>
        <strain evidence="4">M5</strain>
    </source>
</reference>
<dbReference type="GO" id="GO:0005778">
    <property type="term" value="C:peroxisomal membrane"/>
    <property type="evidence" value="ECO:0007669"/>
    <property type="project" value="UniProtKB-SubCell"/>
</dbReference>
<dbReference type="GO" id="GO:0007031">
    <property type="term" value="P:peroxisome organization"/>
    <property type="evidence" value="ECO:0007669"/>
    <property type="project" value="UniProtKB-KW"/>
</dbReference>
<accession>A0A8J2WRB0</accession>